<gene>
    <name evidence="2" type="ORF">VPNG_07877</name>
</gene>
<dbReference type="InterPro" id="IPR018565">
    <property type="entry name" value="Nkp2/Cnl2"/>
</dbReference>
<protein>
    <recommendedName>
        <fullName evidence="4">Cnl2/NKP2 family protein</fullName>
    </recommendedName>
</protein>
<keyword evidence="1" id="KW-0175">Coiled coil</keyword>
<organism evidence="2 3">
    <name type="scientific">Cytospora leucostoma</name>
    <dbReference type="NCBI Taxonomy" id="1230097"/>
    <lineage>
        <taxon>Eukaryota</taxon>
        <taxon>Fungi</taxon>
        <taxon>Dikarya</taxon>
        <taxon>Ascomycota</taxon>
        <taxon>Pezizomycotina</taxon>
        <taxon>Sordariomycetes</taxon>
        <taxon>Sordariomycetidae</taxon>
        <taxon>Diaporthales</taxon>
        <taxon>Cytosporaceae</taxon>
        <taxon>Cytospora</taxon>
    </lineage>
</organism>
<name>A0A423WGW2_9PEZI</name>
<dbReference type="GO" id="GO:0007059">
    <property type="term" value="P:chromosome segregation"/>
    <property type="evidence" value="ECO:0007669"/>
    <property type="project" value="TreeGrafter"/>
</dbReference>
<dbReference type="PANTHER" id="PTHR28064:SF1">
    <property type="entry name" value="INNER KINETOCHORE SUBUNIT NKP2"/>
    <property type="match status" value="1"/>
</dbReference>
<proteinExistence type="predicted"/>
<reference evidence="2 3" key="1">
    <citation type="submission" date="2015-09" db="EMBL/GenBank/DDBJ databases">
        <title>Host preference determinants of Valsa canker pathogens revealed by comparative genomics.</title>
        <authorList>
            <person name="Yin Z."/>
            <person name="Huang L."/>
        </authorList>
    </citation>
    <scope>NUCLEOTIDE SEQUENCE [LARGE SCALE GENOMIC DNA]</scope>
    <source>
        <strain evidence="2 3">SXYLt</strain>
    </source>
</reference>
<evidence type="ECO:0000313" key="2">
    <source>
        <dbReference type="EMBL" id="ROW02597.1"/>
    </source>
</evidence>
<sequence>MAPTESTILANYLLVPSQLPTIISLKEFTGLFPRSQQSSAQVRKLYRDLQNQRNALIDEVLSNIETEVKKGKVLRREVLRARREAEEQEIDDEIDIERACIIQLLIKVQLYGVASGVAVSKHNINSIIPELDSSAEELDAAIQSLEKEEAELLQSIKQTVGSMSDLRYGRLSNGQLRKQVLEGLQIVQETCGTK</sequence>
<evidence type="ECO:0008006" key="4">
    <source>
        <dbReference type="Google" id="ProtNLM"/>
    </source>
</evidence>
<evidence type="ECO:0000256" key="1">
    <source>
        <dbReference type="SAM" id="Coils"/>
    </source>
</evidence>
<dbReference type="Proteomes" id="UP000285146">
    <property type="component" value="Unassembled WGS sequence"/>
</dbReference>
<dbReference type="OrthoDB" id="2311687at2759"/>
<keyword evidence="3" id="KW-1185">Reference proteome</keyword>
<dbReference type="AlphaFoldDB" id="A0A423WGW2"/>
<feature type="coiled-coil region" evidence="1">
    <location>
        <begin position="128"/>
        <end position="158"/>
    </location>
</feature>
<dbReference type="EMBL" id="LKEB01000051">
    <property type="protein sequence ID" value="ROW02597.1"/>
    <property type="molecule type" value="Genomic_DNA"/>
</dbReference>
<comment type="caution">
    <text evidence="2">The sequence shown here is derived from an EMBL/GenBank/DDBJ whole genome shotgun (WGS) entry which is preliminary data.</text>
</comment>
<dbReference type="GO" id="GO:0031511">
    <property type="term" value="C:Mis6-Sim4 complex"/>
    <property type="evidence" value="ECO:0007669"/>
    <property type="project" value="TreeGrafter"/>
</dbReference>
<dbReference type="Pfam" id="PF09447">
    <property type="entry name" value="Cnl2_NKP2"/>
    <property type="match status" value="1"/>
</dbReference>
<accession>A0A423WGW2</accession>
<evidence type="ECO:0000313" key="3">
    <source>
        <dbReference type="Proteomes" id="UP000285146"/>
    </source>
</evidence>
<dbReference type="PANTHER" id="PTHR28064">
    <property type="entry name" value="INNER KINETOCHORE SUBUNIT NKP2"/>
    <property type="match status" value="1"/>
</dbReference>
<dbReference type="InParanoid" id="A0A423WGW2"/>
<dbReference type="STRING" id="1230097.A0A423WGW2"/>